<evidence type="ECO:0000256" key="3">
    <source>
        <dbReference type="SAM" id="MobiDB-lite"/>
    </source>
</evidence>
<feature type="region of interest" description="Disordered" evidence="3">
    <location>
        <begin position="108"/>
        <end position="131"/>
    </location>
</feature>
<keyword evidence="6" id="KW-1185">Reference proteome</keyword>
<feature type="repeat" description="Pumilio" evidence="2">
    <location>
        <begin position="657"/>
        <end position="693"/>
    </location>
</feature>
<dbReference type="SMART" id="SM00025">
    <property type="entry name" value="Pumilio"/>
    <property type="match status" value="8"/>
</dbReference>
<protein>
    <submittedName>
        <fullName evidence="5">MateRNAl protein pumilio</fullName>
    </submittedName>
</protein>
<keyword evidence="1" id="KW-0677">Repeat</keyword>
<dbReference type="PANTHER" id="PTHR12537:SF12">
    <property type="entry name" value="MATERNAL PROTEIN PUMILIO"/>
    <property type="match status" value="1"/>
</dbReference>
<dbReference type="PROSITE" id="PS50302">
    <property type="entry name" value="PUM"/>
    <property type="match status" value="6"/>
</dbReference>
<feature type="repeat" description="Pumilio" evidence="2">
    <location>
        <begin position="585"/>
        <end position="620"/>
    </location>
</feature>
<evidence type="ECO:0000259" key="4">
    <source>
        <dbReference type="PROSITE" id="PS50303"/>
    </source>
</evidence>
<evidence type="ECO:0000313" key="5">
    <source>
        <dbReference type="EMBL" id="KAJ6242698.1"/>
    </source>
</evidence>
<feature type="domain" description="PUM-HD" evidence="4">
    <location>
        <begin position="455"/>
        <end position="795"/>
    </location>
</feature>
<dbReference type="PROSITE" id="PS50303">
    <property type="entry name" value="PUM_HD"/>
    <property type="match status" value="1"/>
</dbReference>
<evidence type="ECO:0000256" key="1">
    <source>
        <dbReference type="ARBA" id="ARBA00022737"/>
    </source>
</evidence>
<feature type="repeat" description="Pumilio" evidence="2">
    <location>
        <begin position="549"/>
        <end position="584"/>
    </location>
</feature>
<name>A0ABQ8YDM6_9EUKA</name>
<dbReference type="Pfam" id="PF00806">
    <property type="entry name" value="PUF"/>
    <property type="match status" value="8"/>
</dbReference>
<dbReference type="InterPro" id="IPR001313">
    <property type="entry name" value="Pumilio_RNA-bd_rpt"/>
</dbReference>
<feature type="repeat" description="Pumilio" evidence="2">
    <location>
        <begin position="729"/>
        <end position="769"/>
    </location>
</feature>
<reference evidence="5" key="1">
    <citation type="submission" date="2022-08" db="EMBL/GenBank/DDBJ databases">
        <title>Novel sulfate-reducing endosymbionts in the free-living metamonad Anaeramoeba.</title>
        <authorList>
            <person name="Jerlstrom-Hultqvist J."/>
            <person name="Cepicka I."/>
            <person name="Gallot-Lavallee L."/>
            <person name="Salas-Leiva D."/>
            <person name="Curtis B.A."/>
            <person name="Zahonova K."/>
            <person name="Pipaliya S."/>
            <person name="Dacks J."/>
            <person name="Roger A.J."/>
        </authorList>
    </citation>
    <scope>NUCLEOTIDE SEQUENCE</scope>
    <source>
        <strain evidence="5">Schooner1</strain>
    </source>
</reference>
<dbReference type="InterPro" id="IPR016024">
    <property type="entry name" value="ARM-type_fold"/>
</dbReference>
<accession>A0ABQ8YDM6</accession>
<sequence>MMIDKNISPISYPRKKEVYLTPFKINLNKINGKKKENQNIIKEQTIIKKTKIQLNSINTLSSSFTNLFPREEVFLSQERDQKKQKTIEMQSKDQNINENQKNTLVQKSYSSDMKKQSSNPNVKKKATNNTDSLFNKNDFGNTSKRFGIKITDIKKKYPNFSLSTTNGLSGGTKLRSNNPWVSSDGDLLSHFRPRVSHFILDQRNMNNWNNSNWSFTKNEISNNKKNINETTNMSKNQNGKNIKNNISTFSNRSHNQENLNNIQLKRSTYSKETPQFNINKSYQDFSNTPYNQFNSSKIFNNPQKTESSKIESGNGLLNNGMSKMSMGGRIRSFGNYQNLNSYRIPNSRIKGKKNQLTTQSYTHINLNVSGKKEYYNDLTHYNQQYGINNQNRQQNKNKSQQNLFGYIQNQNQNQNHNHNHNQNQNHNQNLNLKLNQDHIEFPNQNKNKKLIGYESYPSLLEQFRENPEAFNSAPLSELFNDLVVFCTDQLGARFIQLKLDNSSANEKIAFWSIISTKVEYLIKNVFGNYVIQKYLEVGLPEHIEEIIKSIKGRVYHLSRDIYSCRVVQKAFEVAKYEDKVDMVNEIYEKSILLVKDQNGNHVIQKCLQCLTDELRSKIVLNLVDHIVQLSFHGFGCRVIQQLLKHYRGEYFDNIVDKLLRSVPNLIMNQSGNYVVQNLLEFCTKSEQKIPIFQMVNYRFIELSTHKFASNVVEKCIIFGTPEEHTIITNLLSANNFKFLKILLNDRFGNYVVQRLIGTFNKYQKNHVLNYLLNCYNEWKNFTYGKHILKKLNSVGFYF</sequence>
<feature type="repeat" description="Pumilio" evidence="2">
    <location>
        <begin position="621"/>
        <end position="656"/>
    </location>
</feature>
<dbReference type="Gene3D" id="1.25.10.10">
    <property type="entry name" value="Leucine-rich Repeat Variant"/>
    <property type="match status" value="1"/>
</dbReference>
<organism evidence="5 6">
    <name type="scientific">Anaeramoeba flamelloides</name>
    <dbReference type="NCBI Taxonomy" id="1746091"/>
    <lineage>
        <taxon>Eukaryota</taxon>
        <taxon>Metamonada</taxon>
        <taxon>Anaeramoebidae</taxon>
        <taxon>Anaeramoeba</taxon>
    </lineage>
</organism>
<dbReference type="Proteomes" id="UP001150062">
    <property type="component" value="Unassembled WGS sequence"/>
</dbReference>
<evidence type="ECO:0000256" key="2">
    <source>
        <dbReference type="PROSITE-ProRule" id="PRU00317"/>
    </source>
</evidence>
<dbReference type="InterPro" id="IPR033712">
    <property type="entry name" value="Pumilio_RNA-bd"/>
</dbReference>
<dbReference type="InterPro" id="IPR033133">
    <property type="entry name" value="PUM-HD"/>
</dbReference>
<dbReference type="SUPFAM" id="SSF48371">
    <property type="entry name" value="ARM repeat"/>
    <property type="match status" value="1"/>
</dbReference>
<dbReference type="PANTHER" id="PTHR12537">
    <property type="entry name" value="RNA BINDING PROTEIN PUMILIO-RELATED"/>
    <property type="match status" value="1"/>
</dbReference>
<comment type="caution">
    <text evidence="5">The sequence shown here is derived from an EMBL/GenBank/DDBJ whole genome shotgun (WGS) entry which is preliminary data.</text>
</comment>
<feature type="repeat" description="Pumilio" evidence="2">
    <location>
        <begin position="512"/>
        <end position="548"/>
    </location>
</feature>
<evidence type="ECO:0000313" key="6">
    <source>
        <dbReference type="Proteomes" id="UP001150062"/>
    </source>
</evidence>
<dbReference type="InterPro" id="IPR011989">
    <property type="entry name" value="ARM-like"/>
</dbReference>
<proteinExistence type="predicted"/>
<dbReference type="EMBL" id="JAOAOG010000173">
    <property type="protein sequence ID" value="KAJ6242698.1"/>
    <property type="molecule type" value="Genomic_DNA"/>
</dbReference>
<dbReference type="CDD" id="cd07920">
    <property type="entry name" value="Pumilio"/>
    <property type="match status" value="1"/>
</dbReference>
<gene>
    <name evidence="5" type="ORF">M0813_02546</name>
</gene>